<dbReference type="InterPro" id="IPR012334">
    <property type="entry name" value="Pectin_lyas_fold"/>
</dbReference>
<name>A0ABV6DUD6_9BACL</name>
<evidence type="ECO:0000313" key="1">
    <source>
        <dbReference type="EMBL" id="MFC0216229.1"/>
    </source>
</evidence>
<dbReference type="InterPro" id="IPR011050">
    <property type="entry name" value="Pectin_lyase_fold/virulence"/>
</dbReference>
<dbReference type="EMBL" id="JBHLWN010000113">
    <property type="protein sequence ID" value="MFC0216229.1"/>
    <property type="molecule type" value="Genomic_DNA"/>
</dbReference>
<evidence type="ECO:0008006" key="3">
    <source>
        <dbReference type="Google" id="ProtNLM"/>
    </source>
</evidence>
<reference evidence="1 2" key="1">
    <citation type="submission" date="2024-09" db="EMBL/GenBank/DDBJ databases">
        <authorList>
            <person name="Sun Q."/>
            <person name="Mori K."/>
        </authorList>
    </citation>
    <scope>NUCLEOTIDE SEQUENCE [LARGE SCALE GENOMIC DNA]</scope>
    <source>
        <strain evidence="1 2">CCM 7759</strain>
    </source>
</reference>
<accession>A0ABV6DUD6</accession>
<organism evidence="1 2">
    <name type="scientific">Paenibacillus chartarius</name>
    <dbReference type="NCBI Taxonomy" id="747481"/>
    <lineage>
        <taxon>Bacteria</taxon>
        <taxon>Bacillati</taxon>
        <taxon>Bacillota</taxon>
        <taxon>Bacilli</taxon>
        <taxon>Bacillales</taxon>
        <taxon>Paenibacillaceae</taxon>
        <taxon>Paenibacillus</taxon>
    </lineage>
</organism>
<dbReference type="Gene3D" id="2.160.20.10">
    <property type="entry name" value="Single-stranded right-handed beta-helix, Pectin lyase-like"/>
    <property type="match status" value="1"/>
</dbReference>
<keyword evidence="2" id="KW-1185">Reference proteome</keyword>
<proteinExistence type="predicted"/>
<comment type="caution">
    <text evidence="1">The sequence shown here is derived from an EMBL/GenBank/DDBJ whole genome shotgun (WGS) entry which is preliminary data.</text>
</comment>
<sequence>MRIEVVADSTGGTDVSIIIQNAVNQLTNGGTLFFPRGKYRVGRTVSIKNKNISLFCDGDVEFIGPGAFVLDSDISPPSPVSLIEYSGTSITTPLIIAAGDYVEIAGTIVHPNYTVTRYSTLRFVARVVSVQGEVLTLDRQIQYQLTNVTISKILLPYRANISEGFHFAQTNLVINRCIGGDFHLICSGTRGPNGSGVSINSTIDFRLYAKATDLRAMFGISMNDCNNFFIRFMCTRVGLSDGSGTRAFRGNGLQSGKIDASFTSSLAGDMTVYGGRNLQIEIQSIGNGKYYRDNRIISGNRSEAVHFSECDQLDVTAYMDHVDDQALEFLNVVGATVYPKRIATLDNSSEGAIVIKEASSNINIYDAVIRCYNDYGIKIECFRRANNISIHNLDLVNLKSGKAGVHIRDSVVEYDVKLRLLGGYIQASMPVVINPLHNDIHIKGLTLATTAFHAVQSQGDYLIVDSLIALGCNDTIVRAIISSGPNDQISNVVSNGAIYVRDGSRLSFNLRRYTHNRVSRIFLDQDASFSIYTEKGSYKTIGSPTNHVWERGWILEEQNPSAGGKIGRVCVSSGTFYPSSSWAANTAYSIPPYPQATYINANGSVYRCISAGISGTVAPSHTSGISIDGTVAWEYVGPFGIPIFKAFGAIDS</sequence>
<dbReference type="RefSeq" id="WP_377474198.1">
    <property type="nucleotide sequence ID" value="NZ_JBHLWN010000113.1"/>
</dbReference>
<gene>
    <name evidence="1" type="ORF">ACFFK0_27920</name>
</gene>
<protein>
    <recommendedName>
        <fullName evidence="3">Pectate lyase superfamily protein domain-containing protein</fullName>
    </recommendedName>
</protein>
<dbReference type="Proteomes" id="UP001589776">
    <property type="component" value="Unassembled WGS sequence"/>
</dbReference>
<evidence type="ECO:0000313" key="2">
    <source>
        <dbReference type="Proteomes" id="UP001589776"/>
    </source>
</evidence>
<dbReference type="SUPFAM" id="SSF51126">
    <property type="entry name" value="Pectin lyase-like"/>
    <property type="match status" value="1"/>
</dbReference>